<evidence type="ECO:0000256" key="1">
    <source>
        <dbReference type="SAM" id="MobiDB-lite"/>
    </source>
</evidence>
<dbReference type="EMBL" id="KV907499">
    <property type="protein sequence ID" value="OOF95897.1"/>
    <property type="molecule type" value="Genomic_DNA"/>
</dbReference>
<name>A0A1R3RN28_ASPC5</name>
<reference evidence="3" key="1">
    <citation type="journal article" date="2017" name="Genome Biol.">
        <title>Comparative genomics reveals high biological diversity and specific adaptations in the industrially and medically important fungal genus Aspergillus.</title>
        <authorList>
            <person name="de Vries R.P."/>
            <person name="Riley R."/>
            <person name="Wiebenga A."/>
            <person name="Aguilar-Osorio G."/>
            <person name="Amillis S."/>
            <person name="Uchima C.A."/>
            <person name="Anderluh G."/>
            <person name="Asadollahi M."/>
            <person name="Askin M."/>
            <person name="Barry K."/>
            <person name="Battaglia E."/>
            <person name="Bayram O."/>
            <person name="Benocci T."/>
            <person name="Braus-Stromeyer S.A."/>
            <person name="Caldana C."/>
            <person name="Canovas D."/>
            <person name="Cerqueira G.C."/>
            <person name="Chen F."/>
            <person name="Chen W."/>
            <person name="Choi C."/>
            <person name="Clum A."/>
            <person name="Dos Santos R.A."/>
            <person name="Damasio A.R."/>
            <person name="Diallinas G."/>
            <person name="Emri T."/>
            <person name="Fekete E."/>
            <person name="Flipphi M."/>
            <person name="Freyberg S."/>
            <person name="Gallo A."/>
            <person name="Gournas C."/>
            <person name="Habgood R."/>
            <person name="Hainaut M."/>
            <person name="Harispe M.L."/>
            <person name="Henrissat B."/>
            <person name="Hilden K.S."/>
            <person name="Hope R."/>
            <person name="Hossain A."/>
            <person name="Karabika E."/>
            <person name="Karaffa L."/>
            <person name="Karanyi Z."/>
            <person name="Krasevec N."/>
            <person name="Kuo A."/>
            <person name="Kusch H."/>
            <person name="LaButti K."/>
            <person name="Lagendijk E.L."/>
            <person name="Lapidus A."/>
            <person name="Levasseur A."/>
            <person name="Lindquist E."/>
            <person name="Lipzen A."/>
            <person name="Logrieco A.F."/>
            <person name="MacCabe A."/>
            <person name="Maekelae M.R."/>
            <person name="Malavazi I."/>
            <person name="Melin P."/>
            <person name="Meyer V."/>
            <person name="Mielnichuk N."/>
            <person name="Miskei M."/>
            <person name="Molnar A.P."/>
            <person name="Mule G."/>
            <person name="Ngan C.Y."/>
            <person name="Orejas M."/>
            <person name="Orosz E."/>
            <person name="Ouedraogo J.P."/>
            <person name="Overkamp K.M."/>
            <person name="Park H.-S."/>
            <person name="Perrone G."/>
            <person name="Piumi F."/>
            <person name="Punt P.J."/>
            <person name="Ram A.F."/>
            <person name="Ramon A."/>
            <person name="Rauscher S."/>
            <person name="Record E."/>
            <person name="Riano-Pachon D.M."/>
            <person name="Robert V."/>
            <person name="Roehrig J."/>
            <person name="Ruller R."/>
            <person name="Salamov A."/>
            <person name="Salih N.S."/>
            <person name="Samson R.A."/>
            <person name="Sandor E."/>
            <person name="Sanguinetti M."/>
            <person name="Schuetze T."/>
            <person name="Sepcic K."/>
            <person name="Shelest E."/>
            <person name="Sherlock G."/>
            <person name="Sophianopoulou V."/>
            <person name="Squina F.M."/>
            <person name="Sun H."/>
            <person name="Susca A."/>
            <person name="Todd R.B."/>
            <person name="Tsang A."/>
            <person name="Unkles S.E."/>
            <person name="van de Wiele N."/>
            <person name="van Rossen-Uffink D."/>
            <person name="Oliveira J.V."/>
            <person name="Vesth T.C."/>
            <person name="Visser J."/>
            <person name="Yu J.-H."/>
            <person name="Zhou M."/>
            <person name="Andersen M.R."/>
            <person name="Archer D.B."/>
            <person name="Baker S.E."/>
            <person name="Benoit I."/>
            <person name="Brakhage A.A."/>
            <person name="Braus G.H."/>
            <person name="Fischer R."/>
            <person name="Frisvad J.C."/>
            <person name="Goldman G.H."/>
            <person name="Houbraken J."/>
            <person name="Oakley B."/>
            <person name="Pocsi I."/>
            <person name="Scazzocchio C."/>
            <person name="Seiboth B."/>
            <person name="vanKuyk P.A."/>
            <person name="Wortman J."/>
            <person name="Dyer P.S."/>
            <person name="Grigoriev I.V."/>
        </authorList>
    </citation>
    <scope>NUCLEOTIDE SEQUENCE [LARGE SCALE GENOMIC DNA]</scope>
    <source>
        <strain evidence="3">ITEM 5010</strain>
    </source>
</reference>
<proteinExistence type="predicted"/>
<dbReference type="AlphaFoldDB" id="A0A1R3RN28"/>
<dbReference type="OMA" id="AWPAENE"/>
<gene>
    <name evidence="2" type="ORF">ASPCADRAFT_130223</name>
</gene>
<feature type="compositionally biased region" description="Low complexity" evidence="1">
    <location>
        <begin position="112"/>
        <end position="122"/>
    </location>
</feature>
<evidence type="ECO:0000313" key="2">
    <source>
        <dbReference type="EMBL" id="OOF95897.1"/>
    </source>
</evidence>
<feature type="compositionally biased region" description="Acidic residues" evidence="1">
    <location>
        <begin position="231"/>
        <end position="242"/>
    </location>
</feature>
<feature type="region of interest" description="Disordered" evidence="1">
    <location>
        <begin position="56"/>
        <end position="142"/>
    </location>
</feature>
<accession>A0A1R3RN28</accession>
<dbReference type="OrthoDB" id="5420368at2759"/>
<feature type="region of interest" description="Disordered" evidence="1">
    <location>
        <begin position="203"/>
        <end position="242"/>
    </location>
</feature>
<sequence>MRWTPANDQLLLLKILETHDLSVDTKRVAAAWPASEGEERPTPRAITERLVRMRQTARASSGVDGHFSIGKGMKSSSAPSTPRKPRKSVPASTPASGKRKRGKKDSDEEESALSSSASSWSSPVVIKDDKDSEPDYPTIRKSMNLPVRTAAVAGSSSQVWAVGEQKAKVERAVMAGEREVEEGGSPMKRVRKASVLPAGMVIWKSDDDDEPGVDSSASEYVPEGKVKGVEVDLEEDEEEEYA</sequence>
<organism evidence="2 3">
    <name type="scientific">Aspergillus carbonarius (strain ITEM 5010)</name>
    <dbReference type="NCBI Taxonomy" id="602072"/>
    <lineage>
        <taxon>Eukaryota</taxon>
        <taxon>Fungi</taxon>
        <taxon>Dikarya</taxon>
        <taxon>Ascomycota</taxon>
        <taxon>Pezizomycotina</taxon>
        <taxon>Eurotiomycetes</taxon>
        <taxon>Eurotiomycetidae</taxon>
        <taxon>Eurotiales</taxon>
        <taxon>Aspergillaceae</taxon>
        <taxon>Aspergillus</taxon>
        <taxon>Aspergillus subgen. Circumdati</taxon>
    </lineage>
</organism>
<protein>
    <submittedName>
        <fullName evidence="2">Uncharacterized protein</fullName>
    </submittedName>
</protein>
<evidence type="ECO:0000313" key="3">
    <source>
        <dbReference type="Proteomes" id="UP000188318"/>
    </source>
</evidence>
<keyword evidence="3" id="KW-1185">Reference proteome</keyword>
<dbReference type="Proteomes" id="UP000188318">
    <property type="component" value="Unassembled WGS sequence"/>
</dbReference>
<dbReference type="STRING" id="602072.A0A1R3RN28"/>
<dbReference type="VEuPathDB" id="FungiDB:ASPCADRAFT_130223"/>